<name>A0A4Q9DGA5_9BACL</name>
<dbReference type="EMBL" id="SIRE01000027">
    <property type="protein sequence ID" value="TBL71240.1"/>
    <property type="molecule type" value="Genomic_DNA"/>
</dbReference>
<dbReference type="PANTHER" id="PTHR24161">
    <property type="entry name" value="ANK_REP_REGION DOMAIN-CONTAINING PROTEIN-RELATED"/>
    <property type="match status" value="1"/>
</dbReference>
<keyword evidence="1" id="KW-0677">Repeat</keyword>
<sequence length="414" mass="45552">MKKFILGLLSGMVLSACSAAYASDAVQALLFPLRIDVNGEAQRLDDEYRVLNYNGHVYLPARFTVESMGGHVYYEEETRRLSIVDERLVPPQDLLATAKVLMEYTKHGELNQAEQLIDSFRGEQLDRLFLSVGRHLFLYGQESDMTGLLQLFIDKRVDLDVQDERGSTPLTILSVQSPKYIPLLIEAGADVNKRDADGSTPLISIANRGMTDLVKLLLDHGANPNAKAYNGYSPLKAAVFPLFANYRIETADTTAMLLAAGADVNVRDDEQQTPLITASQYLPVSKQVVQLLYESGADVRAKDSRQKTALHYIARKGDAEIVGKLLALGAPANDPDQDGNTPLFFAIEGIDNMSPDTYEDKLQIVRLLLNSGANPGAINSQSTSPLEQAAKLNDEELRKQVLELLLGADSRISR</sequence>
<dbReference type="PROSITE" id="PS51257">
    <property type="entry name" value="PROKAR_LIPOPROTEIN"/>
    <property type="match status" value="1"/>
</dbReference>
<feature type="repeat" description="ANK" evidence="2">
    <location>
        <begin position="270"/>
        <end position="304"/>
    </location>
</feature>
<evidence type="ECO:0000313" key="4">
    <source>
        <dbReference type="EMBL" id="TBL71240.1"/>
    </source>
</evidence>
<dbReference type="SMART" id="SM00248">
    <property type="entry name" value="ANK"/>
    <property type="match status" value="6"/>
</dbReference>
<dbReference type="SUPFAM" id="SSF48403">
    <property type="entry name" value="Ankyrin repeat"/>
    <property type="match status" value="1"/>
</dbReference>
<dbReference type="PROSITE" id="PS50088">
    <property type="entry name" value="ANK_REPEAT"/>
    <property type="match status" value="3"/>
</dbReference>
<gene>
    <name evidence="4" type="ORF">EYB31_31205</name>
</gene>
<feature type="chain" id="PRO_5020822688" evidence="3">
    <location>
        <begin position="23"/>
        <end position="414"/>
    </location>
</feature>
<proteinExistence type="predicted"/>
<keyword evidence="2" id="KW-0040">ANK repeat</keyword>
<reference evidence="4 5" key="1">
    <citation type="submission" date="2019-02" db="EMBL/GenBank/DDBJ databases">
        <title>Paenibacillus sp. nov., isolated from surface-sterilized tissue of Thalictrum simplex L.</title>
        <authorList>
            <person name="Tuo L."/>
        </authorList>
    </citation>
    <scope>NUCLEOTIDE SEQUENCE [LARGE SCALE GENOMIC DNA]</scope>
    <source>
        <strain evidence="4 5">N2SHLJ1</strain>
    </source>
</reference>
<evidence type="ECO:0000256" key="2">
    <source>
        <dbReference type="PROSITE-ProRule" id="PRU00023"/>
    </source>
</evidence>
<dbReference type="Proteomes" id="UP000293142">
    <property type="component" value="Unassembled WGS sequence"/>
</dbReference>
<evidence type="ECO:0000256" key="3">
    <source>
        <dbReference type="SAM" id="SignalP"/>
    </source>
</evidence>
<dbReference type="RefSeq" id="WP_131017420.1">
    <property type="nucleotide sequence ID" value="NZ_SIRE01000027.1"/>
</dbReference>
<organism evidence="4 5">
    <name type="scientific">Paenibacillus thalictri</name>
    <dbReference type="NCBI Taxonomy" id="2527873"/>
    <lineage>
        <taxon>Bacteria</taxon>
        <taxon>Bacillati</taxon>
        <taxon>Bacillota</taxon>
        <taxon>Bacilli</taxon>
        <taxon>Bacillales</taxon>
        <taxon>Paenibacillaceae</taxon>
        <taxon>Paenibacillus</taxon>
    </lineage>
</organism>
<dbReference type="Gene3D" id="1.25.40.20">
    <property type="entry name" value="Ankyrin repeat-containing domain"/>
    <property type="match status" value="3"/>
</dbReference>
<feature type="signal peptide" evidence="3">
    <location>
        <begin position="1"/>
        <end position="22"/>
    </location>
</feature>
<feature type="repeat" description="ANK" evidence="2">
    <location>
        <begin position="197"/>
        <end position="229"/>
    </location>
</feature>
<keyword evidence="5" id="KW-1185">Reference proteome</keyword>
<dbReference type="Pfam" id="PF12796">
    <property type="entry name" value="Ank_2"/>
    <property type="match status" value="2"/>
</dbReference>
<dbReference type="InterPro" id="IPR002110">
    <property type="entry name" value="Ankyrin_rpt"/>
</dbReference>
<dbReference type="AlphaFoldDB" id="A0A4Q9DGA5"/>
<keyword evidence="3" id="KW-0732">Signal</keyword>
<feature type="repeat" description="ANK" evidence="2">
    <location>
        <begin position="305"/>
        <end position="337"/>
    </location>
</feature>
<dbReference type="InterPro" id="IPR036770">
    <property type="entry name" value="Ankyrin_rpt-contain_sf"/>
</dbReference>
<dbReference type="OrthoDB" id="2535646at2"/>
<comment type="caution">
    <text evidence="4">The sequence shown here is derived from an EMBL/GenBank/DDBJ whole genome shotgun (WGS) entry which is preliminary data.</text>
</comment>
<accession>A0A4Q9DGA5</accession>
<dbReference type="PROSITE" id="PS50297">
    <property type="entry name" value="ANK_REP_REGION"/>
    <property type="match status" value="2"/>
</dbReference>
<evidence type="ECO:0000313" key="5">
    <source>
        <dbReference type="Proteomes" id="UP000293142"/>
    </source>
</evidence>
<dbReference type="PANTHER" id="PTHR24161:SF85">
    <property type="entry name" value="PALMITOYLTRANSFERASE HIP14"/>
    <property type="match status" value="1"/>
</dbReference>
<evidence type="ECO:0000256" key="1">
    <source>
        <dbReference type="ARBA" id="ARBA00022737"/>
    </source>
</evidence>
<protein>
    <submittedName>
        <fullName evidence="4">Uncharacterized protein</fullName>
    </submittedName>
</protein>